<dbReference type="PANTHER" id="PTHR13349:SF2">
    <property type="entry name" value="TRANSLATION MACHINERY-ASSOCIATED PROTEIN 16"/>
    <property type="match status" value="1"/>
</dbReference>
<sequence>MRSRLLDYWGVRSQLLDYCGMRLRLLDYCGMRSRLLDYCGMRSRMWPKDAKQKKKAIHPNSRAALQLARKSFHEQRVERRYKEKASKLELLGDKLKWFQDNTDDTRVSYTKREACQLVEKYLDRFNEELEQIEMKNSMKGRSGSQHISRQQAIRMTLDKERNEYDTSGFEIPDIISGKNYKILREWTGELRYVQNIKMTKVVRSDNELLTRDDKKDSVKHKSEVQDGKHLLDEDTKMVEVEDIKC</sequence>
<dbReference type="InterPro" id="IPR021346">
    <property type="entry name" value="Tma16"/>
</dbReference>
<accession>A0AAD9N6M8</accession>
<comment type="caution">
    <text evidence="2">The sequence shown here is derived from an EMBL/GenBank/DDBJ whole genome shotgun (WGS) entry which is preliminary data.</text>
</comment>
<dbReference type="PANTHER" id="PTHR13349">
    <property type="entry name" value="TRANSLATION MACHINERY-ASSOCIATED PROTEIN 16"/>
    <property type="match status" value="1"/>
</dbReference>
<dbReference type="GO" id="GO:0005634">
    <property type="term" value="C:nucleus"/>
    <property type="evidence" value="ECO:0007669"/>
    <property type="project" value="TreeGrafter"/>
</dbReference>
<reference evidence="2" key="1">
    <citation type="journal article" date="2023" name="Mol. Biol. Evol.">
        <title>Third-Generation Sequencing Reveals the Adaptive Role of the Epigenome in Three Deep-Sea Polychaetes.</title>
        <authorList>
            <person name="Perez M."/>
            <person name="Aroh O."/>
            <person name="Sun Y."/>
            <person name="Lan Y."/>
            <person name="Juniper S.K."/>
            <person name="Young C.R."/>
            <person name="Angers B."/>
            <person name="Qian P.Y."/>
        </authorList>
    </citation>
    <scope>NUCLEOTIDE SEQUENCE</scope>
    <source>
        <strain evidence="2">P08H-3</strain>
    </source>
</reference>
<organism evidence="2 3">
    <name type="scientific">Paralvinella palmiformis</name>
    <dbReference type="NCBI Taxonomy" id="53620"/>
    <lineage>
        <taxon>Eukaryota</taxon>
        <taxon>Metazoa</taxon>
        <taxon>Spiralia</taxon>
        <taxon>Lophotrochozoa</taxon>
        <taxon>Annelida</taxon>
        <taxon>Polychaeta</taxon>
        <taxon>Sedentaria</taxon>
        <taxon>Canalipalpata</taxon>
        <taxon>Terebellida</taxon>
        <taxon>Terebelliformia</taxon>
        <taxon>Alvinellidae</taxon>
        <taxon>Paralvinella</taxon>
    </lineage>
</organism>
<dbReference type="Gene3D" id="1.20.1440.170">
    <property type="entry name" value="Translation machinery-associated protein 16-like"/>
    <property type="match status" value="1"/>
</dbReference>
<evidence type="ECO:0008006" key="4">
    <source>
        <dbReference type="Google" id="ProtNLM"/>
    </source>
</evidence>
<dbReference type="EMBL" id="JAODUP010000201">
    <property type="protein sequence ID" value="KAK2156971.1"/>
    <property type="molecule type" value="Genomic_DNA"/>
</dbReference>
<dbReference type="Proteomes" id="UP001208570">
    <property type="component" value="Unassembled WGS sequence"/>
</dbReference>
<name>A0AAD9N6M8_9ANNE</name>
<gene>
    <name evidence="2" type="ORF">LSH36_201g00000</name>
</gene>
<protein>
    <recommendedName>
        <fullName evidence="4">Translation machinery-associated protein 16</fullName>
    </recommendedName>
</protein>
<dbReference type="AlphaFoldDB" id="A0AAD9N6M8"/>
<evidence type="ECO:0000313" key="3">
    <source>
        <dbReference type="Proteomes" id="UP001208570"/>
    </source>
</evidence>
<proteinExistence type="inferred from homology"/>
<dbReference type="InterPro" id="IPR038356">
    <property type="entry name" value="Tma16_sf"/>
</dbReference>
<keyword evidence="3" id="KW-1185">Reference proteome</keyword>
<evidence type="ECO:0000256" key="1">
    <source>
        <dbReference type="ARBA" id="ARBA00034127"/>
    </source>
</evidence>
<dbReference type="Pfam" id="PF11176">
    <property type="entry name" value="Tma16"/>
    <property type="match status" value="1"/>
</dbReference>
<comment type="similarity">
    <text evidence="1">Belongs to the TMA16 family.</text>
</comment>
<evidence type="ECO:0000313" key="2">
    <source>
        <dbReference type="EMBL" id="KAK2156971.1"/>
    </source>
</evidence>
<dbReference type="FunFam" id="1.20.1440.170:FF:000001">
    <property type="entry name" value="Translation machinery-associated 16 homolog"/>
    <property type="match status" value="1"/>
</dbReference>